<evidence type="ECO:0000256" key="6">
    <source>
        <dbReference type="SAM" id="MobiDB-lite"/>
    </source>
</evidence>
<dbReference type="SUPFAM" id="SSF51445">
    <property type="entry name" value="(Trans)glycosidases"/>
    <property type="match status" value="1"/>
</dbReference>
<protein>
    <recommendedName>
        <fullName evidence="3">beta-N-acetylhexosaminidase</fullName>
        <ecNumber evidence="3">3.2.1.52</ecNumber>
    </recommendedName>
</protein>
<dbReference type="OrthoDB" id="9805821at2"/>
<comment type="caution">
    <text evidence="8">The sequence shown here is derived from an EMBL/GenBank/DDBJ whole genome shotgun (WGS) entry which is preliminary data.</text>
</comment>
<dbReference type="InterPro" id="IPR001764">
    <property type="entry name" value="Glyco_hydro_3_N"/>
</dbReference>
<evidence type="ECO:0000259" key="7">
    <source>
        <dbReference type="Pfam" id="PF00933"/>
    </source>
</evidence>
<name>A0A0V8QFI6_9FIRM</name>
<dbReference type="PANTHER" id="PTHR30480">
    <property type="entry name" value="BETA-HEXOSAMINIDASE-RELATED"/>
    <property type="match status" value="1"/>
</dbReference>
<evidence type="ECO:0000256" key="2">
    <source>
        <dbReference type="ARBA" id="ARBA00005336"/>
    </source>
</evidence>
<organism evidence="8 9">
    <name type="scientific">Acetivibrio ethanolgignens</name>
    <dbReference type="NCBI Taxonomy" id="290052"/>
    <lineage>
        <taxon>Bacteria</taxon>
        <taxon>Bacillati</taxon>
        <taxon>Bacillota</taxon>
        <taxon>Clostridia</taxon>
        <taxon>Eubacteriales</taxon>
        <taxon>Oscillospiraceae</taxon>
        <taxon>Acetivibrio</taxon>
    </lineage>
</organism>
<comment type="similarity">
    <text evidence="2">Belongs to the glycosyl hydrolase 3 family.</text>
</comment>
<evidence type="ECO:0000313" key="8">
    <source>
        <dbReference type="EMBL" id="KSV59389.1"/>
    </source>
</evidence>
<dbReference type="GO" id="GO:0004563">
    <property type="term" value="F:beta-N-acetylhexosaminidase activity"/>
    <property type="evidence" value="ECO:0007669"/>
    <property type="project" value="UniProtKB-EC"/>
</dbReference>
<dbReference type="Gene3D" id="3.20.20.300">
    <property type="entry name" value="Glycoside hydrolase, family 3, N-terminal domain"/>
    <property type="match status" value="1"/>
</dbReference>
<sequence>MKKMWRVLGGVLAVSLLLSGCQKEPAKSTEATPTAAPERLTDVVIDGMAKDIVGGMTLREKIGQLFIVNLELLDTSKGSYYEHQKFTEEMADTLNLYKPGGVIFFARNMTDREQTKKLIADLQENTGIPLFISVDEEGGSVARIANNTNMRTTKFPTMDAIGEIKDEEYVYNMGVTIGSEIKELGFNLNFAPVADVKTNSFNTEIGNRSFGDDPKRVAALVEQVVKGMQEQNISATLKHFPGHGDASGDSHQGPVNVENDLNRLRSVEFLPFNAGIKAGADCVMVTHLSISRVTGTVEPASMSSLIIEQILRQEMGFDGIAITDAMDMGAITEVYEPGEAAVRAIKAGMDVVLMPVDLDEAYNAVLEAVNEGKIREERINESVTRVIRTKVKRGLIPMDTDLIAD</sequence>
<keyword evidence="5" id="KW-0326">Glycosidase</keyword>
<evidence type="ECO:0000256" key="4">
    <source>
        <dbReference type="ARBA" id="ARBA00022801"/>
    </source>
</evidence>
<evidence type="ECO:0000256" key="5">
    <source>
        <dbReference type="ARBA" id="ARBA00023295"/>
    </source>
</evidence>
<comment type="catalytic activity">
    <reaction evidence="1">
        <text>Hydrolysis of terminal non-reducing N-acetyl-D-hexosamine residues in N-acetyl-beta-D-hexosaminides.</text>
        <dbReference type="EC" id="3.2.1.52"/>
    </reaction>
</comment>
<gene>
    <name evidence="8" type="ORF">ASU35_09115</name>
</gene>
<evidence type="ECO:0000256" key="1">
    <source>
        <dbReference type="ARBA" id="ARBA00001231"/>
    </source>
</evidence>
<evidence type="ECO:0000313" key="9">
    <source>
        <dbReference type="Proteomes" id="UP000054874"/>
    </source>
</evidence>
<dbReference type="RefSeq" id="WP_058352374.1">
    <property type="nucleotide sequence ID" value="NZ_CABMMD010000146.1"/>
</dbReference>
<feature type="region of interest" description="Disordered" evidence="6">
    <location>
        <begin position="238"/>
        <end position="257"/>
    </location>
</feature>
<keyword evidence="9" id="KW-1185">Reference proteome</keyword>
<dbReference type="EC" id="3.2.1.52" evidence="3"/>
<dbReference type="PRINTS" id="PR00133">
    <property type="entry name" value="GLHYDRLASE3"/>
</dbReference>
<dbReference type="InterPro" id="IPR050226">
    <property type="entry name" value="NagZ_Beta-hexosaminidase"/>
</dbReference>
<dbReference type="STRING" id="290052.ASU35_09115"/>
<dbReference type="InterPro" id="IPR017853">
    <property type="entry name" value="GH"/>
</dbReference>
<dbReference type="Proteomes" id="UP000054874">
    <property type="component" value="Unassembled WGS sequence"/>
</dbReference>
<dbReference type="PROSITE" id="PS51257">
    <property type="entry name" value="PROKAR_LIPOPROTEIN"/>
    <property type="match status" value="1"/>
</dbReference>
<dbReference type="AlphaFoldDB" id="A0A0V8QFI6"/>
<dbReference type="PANTHER" id="PTHR30480:SF13">
    <property type="entry name" value="BETA-HEXOSAMINIDASE"/>
    <property type="match status" value="1"/>
</dbReference>
<dbReference type="Pfam" id="PF00933">
    <property type="entry name" value="Glyco_hydro_3"/>
    <property type="match status" value="1"/>
</dbReference>
<reference evidence="8 9" key="1">
    <citation type="submission" date="2015-11" db="EMBL/GenBank/DDBJ databases">
        <title>Butyribacter intestini gen. nov., sp. nov., a butyric acid-producing bacterium of the family Lachnospiraceae isolated from the human faeces.</title>
        <authorList>
            <person name="Zou Y."/>
            <person name="Xue W."/>
            <person name="Luo G."/>
            <person name="Lv M."/>
        </authorList>
    </citation>
    <scope>NUCLEOTIDE SEQUENCE [LARGE SCALE GENOMIC DNA]</scope>
    <source>
        <strain evidence="8 9">ACET-33324</strain>
    </source>
</reference>
<feature type="domain" description="Glycoside hydrolase family 3 N-terminal" evidence="7">
    <location>
        <begin position="57"/>
        <end position="388"/>
    </location>
</feature>
<dbReference type="EMBL" id="LNAM01000146">
    <property type="protein sequence ID" value="KSV59389.1"/>
    <property type="molecule type" value="Genomic_DNA"/>
</dbReference>
<accession>A0A0V8QFI6</accession>
<dbReference type="GO" id="GO:0005975">
    <property type="term" value="P:carbohydrate metabolic process"/>
    <property type="evidence" value="ECO:0007669"/>
    <property type="project" value="InterPro"/>
</dbReference>
<dbReference type="GO" id="GO:0009254">
    <property type="term" value="P:peptidoglycan turnover"/>
    <property type="evidence" value="ECO:0007669"/>
    <property type="project" value="TreeGrafter"/>
</dbReference>
<evidence type="ECO:0000256" key="3">
    <source>
        <dbReference type="ARBA" id="ARBA00012663"/>
    </source>
</evidence>
<proteinExistence type="inferred from homology"/>
<keyword evidence="4" id="KW-0378">Hydrolase</keyword>
<dbReference type="InterPro" id="IPR036962">
    <property type="entry name" value="Glyco_hydro_3_N_sf"/>
</dbReference>